<name>A0A1X2HKF4_9FUNG</name>
<dbReference type="EC" id="3.2.1.28" evidence="4"/>
<comment type="similarity">
    <text evidence="1 4">Belongs to the glycosyl hydrolase 37 family.</text>
</comment>
<accession>A0A1X2HKF4</accession>
<keyword evidence="5" id="KW-0732">Signal</keyword>
<keyword evidence="2 4" id="KW-0378">Hydrolase</keyword>
<dbReference type="SUPFAM" id="SSF48208">
    <property type="entry name" value="Six-hairpin glycosidases"/>
    <property type="match status" value="1"/>
</dbReference>
<evidence type="ECO:0000256" key="3">
    <source>
        <dbReference type="ARBA" id="ARBA00023295"/>
    </source>
</evidence>
<organism evidence="6 7">
    <name type="scientific">Absidia repens</name>
    <dbReference type="NCBI Taxonomy" id="90262"/>
    <lineage>
        <taxon>Eukaryota</taxon>
        <taxon>Fungi</taxon>
        <taxon>Fungi incertae sedis</taxon>
        <taxon>Mucoromycota</taxon>
        <taxon>Mucoromycotina</taxon>
        <taxon>Mucoromycetes</taxon>
        <taxon>Mucorales</taxon>
        <taxon>Cunninghamellaceae</taxon>
        <taxon>Absidia</taxon>
    </lineage>
</organism>
<dbReference type="OrthoDB" id="3542292at2759"/>
<keyword evidence="7" id="KW-1185">Reference proteome</keyword>
<dbReference type="STRING" id="90262.A0A1X2HKF4"/>
<gene>
    <name evidence="6" type="ORF">BCR42DRAFT_385557</name>
</gene>
<reference evidence="6 7" key="1">
    <citation type="submission" date="2016-07" db="EMBL/GenBank/DDBJ databases">
        <title>Pervasive Adenine N6-methylation of Active Genes in Fungi.</title>
        <authorList>
            <consortium name="DOE Joint Genome Institute"/>
            <person name="Mondo S.J."/>
            <person name="Dannebaum R.O."/>
            <person name="Kuo R.C."/>
            <person name="Labutti K."/>
            <person name="Haridas S."/>
            <person name="Kuo A."/>
            <person name="Salamov A."/>
            <person name="Ahrendt S.R."/>
            <person name="Lipzen A."/>
            <person name="Sullivan W."/>
            <person name="Andreopoulos W.B."/>
            <person name="Clum A."/>
            <person name="Lindquist E."/>
            <person name="Daum C."/>
            <person name="Ramamoorthy G.K."/>
            <person name="Gryganskyi A."/>
            <person name="Culley D."/>
            <person name="Magnuson J.K."/>
            <person name="James T.Y."/>
            <person name="O'Malley M.A."/>
            <person name="Stajich J.E."/>
            <person name="Spatafora J.W."/>
            <person name="Visel A."/>
            <person name="Grigoriev I.V."/>
        </authorList>
    </citation>
    <scope>NUCLEOTIDE SEQUENCE [LARGE SCALE GENOMIC DNA]</scope>
    <source>
        <strain evidence="6 7">NRRL 1336</strain>
    </source>
</reference>
<dbReference type="PANTHER" id="PTHR23403">
    <property type="entry name" value="TREHALASE"/>
    <property type="match status" value="1"/>
</dbReference>
<dbReference type="PROSITE" id="PS00927">
    <property type="entry name" value="TREHALASE_1"/>
    <property type="match status" value="1"/>
</dbReference>
<dbReference type="GO" id="GO:0004555">
    <property type="term" value="F:alpha,alpha-trehalase activity"/>
    <property type="evidence" value="ECO:0007669"/>
    <property type="project" value="UniProtKB-EC"/>
</dbReference>
<dbReference type="AlphaFoldDB" id="A0A1X2HKF4"/>
<evidence type="ECO:0000256" key="5">
    <source>
        <dbReference type="SAM" id="SignalP"/>
    </source>
</evidence>
<sequence>MLTLVFFLVAYLLTQVNALLDSQSTADDLYSPTTCNSPIYCEGPLLKAVQLAQLFADSKTFVDMPTTKPVNKVLEAFQSLGNDPDKKSLQSFVEDHFSPAGSEMKPYNITTEPLVWLDKVGDTKYRGWVNQLHHAWSKLAFKFDTSYLCKGCVSSTLPVRRPFVVPGGRFREFYYWDSYFVIEGLLKSGLNSLALDMIENFLDFVDTFGFMPNGARIYYLNRSQPPFLAEMVNLYYQKTQDISIMKKALPVLDKEYSFWLKNTTVVIRKGDIKYKLNRFNVESHSPRPESYNEDFNTVYNGTTLTTKQQNDLFSNLATGAETGWDYSSRWTKAKTDTPDTDILRTLDTRNIIPVELNALLWSMETHLTTWYEIYGGDITTDKLRRRKVQYYRKQATKRLNAMDALLWNQSQTSFFDYNITSNTQSTEFSPASLYPFWLGALPPRARDPSTLHHVFDSTRRQLKSYPGILASTTQSTSMQWDFPNGWPPLQYIVINSMLNVDALLGKSRYAPLAKVLAQRTAASAYCSWFLTGGSIPGNLEKLSNTTDNGHMFEKFDVRSLTASGSGGEYTVQIGFGWTNGVTLWILNKFNDLVAPDCTSSDIYRVPEMDQD</sequence>
<dbReference type="PROSITE" id="PS00928">
    <property type="entry name" value="TREHALASE_2"/>
    <property type="match status" value="1"/>
</dbReference>
<comment type="caution">
    <text evidence="6">The sequence shown here is derived from an EMBL/GenBank/DDBJ whole genome shotgun (WGS) entry which is preliminary data.</text>
</comment>
<dbReference type="PANTHER" id="PTHR23403:SF1">
    <property type="entry name" value="TREHALASE"/>
    <property type="match status" value="1"/>
</dbReference>
<evidence type="ECO:0000256" key="1">
    <source>
        <dbReference type="ARBA" id="ARBA00005615"/>
    </source>
</evidence>
<evidence type="ECO:0000313" key="6">
    <source>
        <dbReference type="EMBL" id="ORY99570.1"/>
    </source>
</evidence>
<dbReference type="InterPro" id="IPR008928">
    <property type="entry name" value="6-hairpin_glycosidase_sf"/>
</dbReference>
<feature type="chain" id="PRO_5012642949" description="Trehalase" evidence="5">
    <location>
        <begin position="19"/>
        <end position="611"/>
    </location>
</feature>
<proteinExistence type="inferred from homology"/>
<dbReference type="EMBL" id="MCGE01000061">
    <property type="protein sequence ID" value="ORY99570.1"/>
    <property type="molecule type" value="Genomic_DNA"/>
</dbReference>
<evidence type="ECO:0000256" key="4">
    <source>
        <dbReference type="RuleBase" id="RU361180"/>
    </source>
</evidence>
<evidence type="ECO:0000256" key="2">
    <source>
        <dbReference type="ARBA" id="ARBA00022801"/>
    </source>
</evidence>
<dbReference type="Pfam" id="PF01204">
    <property type="entry name" value="Trehalase"/>
    <property type="match status" value="1"/>
</dbReference>
<feature type="signal peptide" evidence="5">
    <location>
        <begin position="1"/>
        <end position="18"/>
    </location>
</feature>
<dbReference type="PRINTS" id="PR00744">
    <property type="entry name" value="GLHYDRLASE37"/>
</dbReference>
<dbReference type="Proteomes" id="UP000193560">
    <property type="component" value="Unassembled WGS sequence"/>
</dbReference>
<evidence type="ECO:0000313" key="7">
    <source>
        <dbReference type="Proteomes" id="UP000193560"/>
    </source>
</evidence>
<dbReference type="Gene3D" id="1.50.10.10">
    <property type="match status" value="1"/>
</dbReference>
<keyword evidence="3 4" id="KW-0326">Glycosidase</keyword>
<dbReference type="GO" id="GO:0005993">
    <property type="term" value="P:trehalose catabolic process"/>
    <property type="evidence" value="ECO:0007669"/>
    <property type="project" value="TreeGrafter"/>
</dbReference>
<comment type="catalytic activity">
    <reaction evidence="4">
        <text>alpha,alpha-trehalose + H2O = alpha-D-glucose + beta-D-glucose</text>
        <dbReference type="Rhea" id="RHEA:32675"/>
        <dbReference type="ChEBI" id="CHEBI:15377"/>
        <dbReference type="ChEBI" id="CHEBI:15903"/>
        <dbReference type="ChEBI" id="CHEBI:16551"/>
        <dbReference type="ChEBI" id="CHEBI:17925"/>
        <dbReference type="EC" id="3.2.1.28"/>
    </reaction>
</comment>
<dbReference type="InterPro" id="IPR018232">
    <property type="entry name" value="Glyco_hydro_37_CS"/>
</dbReference>
<protein>
    <recommendedName>
        <fullName evidence="4">Trehalase</fullName>
        <ecNumber evidence="4">3.2.1.28</ecNumber>
    </recommendedName>
    <alternativeName>
        <fullName evidence="4">Alpha-trehalose glucohydrolase</fullName>
    </alternativeName>
</protein>
<dbReference type="InterPro" id="IPR012341">
    <property type="entry name" value="6hp_glycosidase-like_sf"/>
</dbReference>
<dbReference type="InterPro" id="IPR001661">
    <property type="entry name" value="Glyco_hydro_37"/>
</dbReference>